<evidence type="ECO:0000256" key="7">
    <source>
        <dbReference type="PIRSR" id="PIRSR600715-1"/>
    </source>
</evidence>
<feature type="transmembrane region" description="Helical" evidence="8">
    <location>
        <begin position="292"/>
        <end position="309"/>
    </location>
</feature>
<dbReference type="PANTHER" id="PTHR22926:SF3">
    <property type="entry name" value="UNDECAPRENYL-PHOSPHATE ALPHA-N-ACETYLGLUCOSAMINYL 1-PHOSPHATE TRANSFERASE"/>
    <property type="match status" value="1"/>
</dbReference>
<dbReference type="EMBL" id="CP072227">
    <property type="protein sequence ID" value="QUT45985.1"/>
    <property type="molecule type" value="Genomic_DNA"/>
</dbReference>
<dbReference type="PANTHER" id="PTHR22926">
    <property type="entry name" value="PHOSPHO-N-ACETYLMURAMOYL-PENTAPEPTIDE-TRANSFERASE"/>
    <property type="match status" value="1"/>
</dbReference>
<keyword evidence="6 8" id="KW-0472">Membrane</keyword>
<protein>
    <submittedName>
        <fullName evidence="9">Undecaprenyl-phosphate N-acetylglucosaminyl 1-phosphate transferase</fullName>
    </submittedName>
</protein>
<feature type="transmembrane region" description="Helical" evidence="8">
    <location>
        <begin position="6"/>
        <end position="22"/>
    </location>
</feature>
<reference evidence="9" key="1">
    <citation type="journal article" date="2021" name="PLoS Genet.">
        <title>Mobile Type VI secretion system loci of the gut Bacteroidales display extensive intra-ecosystem transfer, multi-species spread and geographical clustering.</title>
        <authorList>
            <person name="Garcia-Bayona L."/>
            <person name="Coyne M.J."/>
            <person name="Comstock L.E."/>
        </authorList>
    </citation>
    <scope>NUCLEOTIDE SEQUENCE</scope>
    <source>
        <strain evidence="9">CL11T00C20</strain>
    </source>
</reference>
<evidence type="ECO:0000256" key="3">
    <source>
        <dbReference type="ARBA" id="ARBA00022679"/>
    </source>
</evidence>
<dbReference type="GO" id="GO:0044038">
    <property type="term" value="P:cell wall macromolecule biosynthetic process"/>
    <property type="evidence" value="ECO:0007669"/>
    <property type="project" value="TreeGrafter"/>
</dbReference>
<accession>A0A415RUT9</accession>
<dbReference type="GO" id="GO:0046872">
    <property type="term" value="F:metal ion binding"/>
    <property type="evidence" value="ECO:0007669"/>
    <property type="project" value="UniProtKB-KW"/>
</dbReference>
<proteinExistence type="predicted"/>
<keyword evidence="3 9" id="KW-0808">Transferase</keyword>
<comment type="subcellular location">
    <subcellularLocation>
        <location evidence="1">Cell membrane</location>
        <topology evidence="1">Multi-pass membrane protein</topology>
    </subcellularLocation>
</comment>
<organism evidence="9 10">
    <name type="scientific">Bacteroides eggerthii</name>
    <dbReference type="NCBI Taxonomy" id="28111"/>
    <lineage>
        <taxon>Bacteria</taxon>
        <taxon>Pseudomonadati</taxon>
        <taxon>Bacteroidota</taxon>
        <taxon>Bacteroidia</taxon>
        <taxon>Bacteroidales</taxon>
        <taxon>Bacteroidaceae</taxon>
        <taxon>Bacteroides</taxon>
    </lineage>
</organism>
<dbReference type="Proteomes" id="UP000679226">
    <property type="component" value="Chromosome"/>
</dbReference>
<evidence type="ECO:0000313" key="9">
    <source>
        <dbReference type="EMBL" id="QUT45985.1"/>
    </source>
</evidence>
<evidence type="ECO:0000256" key="2">
    <source>
        <dbReference type="ARBA" id="ARBA00022475"/>
    </source>
</evidence>
<feature type="transmembrane region" description="Helical" evidence="8">
    <location>
        <begin position="221"/>
        <end position="242"/>
    </location>
</feature>
<keyword evidence="2" id="KW-1003">Cell membrane</keyword>
<feature type="transmembrane region" description="Helical" evidence="8">
    <location>
        <begin position="66"/>
        <end position="83"/>
    </location>
</feature>
<dbReference type="RefSeq" id="WP_118034381.1">
    <property type="nucleotide sequence ID" value="NZ_CP072227.1"/>
</dbReference>
<feature type="transmembrane region" description="Helical" evidence="8">
    <location>
        <begin position="95"/>
        <end position="111"/>
    </location>
</feature>
<keyword evidence="4 8" id="KW-0812">Transmembrane</keyword>
<evidence type="ECO:0000313" key="10">
    <source>
        <dbReference type="Proteomes" id="UP000679226"/>
    </source>
</evidence>
<feature type="transmembrane region" description="Helical" evidence="8">
    <location>
        <begin position="164"/>
        <end position="184"/>
    </location>
</feature>
<feature type="binding site" evidence="7">
    <location>
        <position position="195"/>
    </location>
    <ligand>
        <name>Mg(2+)</name>
        <dbReference type="ChEBI" id="CHEBI:18420"/>
    </ligand>
</feature>
<keyword evidence="5 8" id="KW-1133">Transmembrane helix</keyword>
<name>A0A415RUT9_9BACE</name>
<feature type="transmembrane region" description="Helical" evidence="8">
    <location>
        <begin position="196"/>
        <end position="215"/>
    </location>
</feature>
<feature type="transmembrane region" description="Helical" evidence="8">
    <location>
        <begin position="141"/>
        <end position="158"/>
    </location>
</feature>
<feature type="transmembrane region" description="Helical" evidence="8">
    <location>
        <begin position="263"/>
        <end position="286"/>
    </location>
</feature>
<evidence type="ECO:0000256" key="4">
    <source>
        <dbReference type="ARBA" id="ARBA00022692"/>
    </source>
</evidence>
<dbReference type="GO" id="GO:0005886">
    <property type="term" value="C:plasma membrane"/>
    <property type="evidence" value="ECO:0007669"/>
    <property type="project" value="UniProtKB-SubCell"/>
</dbReference>
<dbReference type="AlphaFoldDB" id="A0A415RUT9"/>
<dbReference type="GO" id="GO:0016780">
    <property type="term" value="F:phosphotransferase activity, for other substituted phosphate groups"/>
    <property type="evidence" value="ECO:0007669"/>
    <property type="project" value="InterPro"/>
</dbReference>
<feature type="transmembrane region" description="Helical" evidence="8">
    <location>
        <begin position="43"/>
        <end position="60"/>
    </location>
</feature>
<sequence length="325" mass="37131">MNICITYLIILVLLFGVELFYFKIADKCNIIDKPNLRSSHTSITLRGGGIIFLASVWIWAAFFGVVYPWFLTGLTAITGISFVDDIHSVSNRIRLVVQFVAMLLMFQDFGILNPESWWMIVVALILCVGIINAYNFMDGINGITGGYSLAVLFPLIYLNSKLCFVENSFLIVVLLGVLVFNFFNFRKKAKCFAGDVGSVGIAFIILFALGKLILLTRDFTYILLLAVYGVDSVLTIIHRILLHENIGEAHRKHVYQLMANELKIPHVVVSIIYMCLQSVVSFGLLLLPMNHWIYFMMVLPVLCVVYVWFKRKYYYLHEEYLKCLK</sequence>
<dbReference type="Pfam" id="PF00953">
    <property type="entry name" value="Glycos_transf_4"/>
    <property type="match status" value="1"/>
</dbReference>
<comment type="cofactor">
    <cofactor evidence="7">
        <name>Mg(2+)</name>
        <dbReference type="ChEBI" id="CHEBI:18420"/>
    </cofactor>
</comment>
<feature type="binding site" evidence="7">
    <location>
        <position position="135"/>
    </location>
    <ligand>
        <name>Mg(2+)</name>
        <dbReference type="ChEBI" id="CHEBI:18420"/>
    </ligand>
</feature>
<feature type="transmembrane region" description="Helical" evidence="8">
    <location>
        <begin position="117"/>
        <end position="134"/>
    </location>
</feature>
<dbReference type="GO" id="GO:0009103">
    <property type="term" value="P:lipopolysaccharide biosynthetic process"/>
    <property type="evidence" value="ECO:0007669"/>
    <property type="project" value="TreeGrafter"/>
</dbReference>
<evidence type="ECO:0000256" key="8">
    <source>
        <dbReference type="SAM" id="Phobius"/>
    </source>
</evidence>
<keyword evidence="7" id="KW-0479">Metal-binding</keyword>
<evidence type="ECO:0000256" key="6">
    <source>
        <dbReference type="ARBA" id="ARBA00023136"/>
    </source>
</evidence>
<evidence type="ECO:0000256" key="1">
    <source>
        <dbReference type="ARBA" id="ARBA00004651"/>
    </source>
</evidence>
<gene>
    <name evidence="9" type="ORF">INE88_02809</name>
</gene>
<dbReference type="KEGG" id="beg:INE88_02809"/>
<evidence type="ECO:0000256" key="5">
    <source>
        <dbReference type="ARBA" id="ARBA00022989"/>
    </source>
</evidence>
<dbReference type="GO" id="GO:0071555">
    <property type="term" value="P:cell wall organization"/>
    <property type="evidence" value="ECO:0007669"/>
    <property type="project" value="TreeGrafter"/>
</dbReference>
<dbReference type="CDD" id="cd06854">
    <property type="entry name" value="GT_WbpL_WbcO_like"/>
    <property type="match status" value="1"/>
</dbReference>
<keyword evidence="7" id="KW-0460">Magnesium</keyword>
<dbReference type="InterPro" id="IPR000715">
    <property type="entry name" value="Glycosyl_transferase_4"/>
</dbReference>